<protein>
    <submittedName>
        <fullName evidence="5">ABC transporter ATP-binding protein</fullName>
    </submittedName>
</protein>
<dbReference type="GO" id="GO:0015658">
    <property type="term" value="F:branched-chain amino acid transmembrane transporter activity"/>
    <property type="evidence" value="ECO:0007669"/>
    <property type="project" value="TreeGrafter"/>
</dbReference>
<reference evidence="5 6" key="1">
    <citation type="journal article" date="2019" name="Nat. Microbiol.">
        <title>Mediterranean grassland soil C-N compound turnover is dependent on rainfall and depth, and is mediated by genomically divergent microorganisms.</title>
        <authorList>
            <person name="Diamond S."/>
            <person name="Andeer P.F."/>
            <person name="Li Z."/>
            <person name="Crits-Christoph A."/>
            <person name="Burstein D."/>
            <person name="Anantharaman K."/>
            <person name="Lane K.R."/>
            <person name="Thomas B.C."/>
            <person name="Pan C."/>
            <person name="Northen T.R."/>
            <person name="Banfield J.F."/>
        </authorList>
    </citation>
    <scope>NUCLEOTIDE SEQUENCE [LARGE SCALE GENOMIC DNA]</scope>
    <source>
        <strain evidence="5">NP_7</strain>
    </source>
</reference>
<keyword evidence="2" id="KW-0813">Transport</keyword>
<dbReference type="SUPFAM" id="SSF52540">
    <property type="entry name" value="P-loop containing nucleoside triphosphate hydrolases"/>
    <property type="match status" value="1"/>
</dbReference>
<evidence type="ECO:0000259" key="4">
    <source>
        <dbReference type="PROSITE" id="PS50893"/>
    </source>
</evidence>
<evidence type="ECO:0000256" key="2">
    <source>
        <dbReference type="ARBA" id="ARBA00022448"/>
    </source>
</evidence>
<dbReference type="InterPro" id="IPR052156">
    <property type="entry name" value="BCAA_Transport_ATP-bd_LivF"/>
</dbReference>
<dbReference type="GO" id="GO:0015807">
    <property type="term" value="P:L-amino acid transport"/>
    <property type="evidence" value="ECO:0007669"/>
    <property type="project" value="TreeGrafter"/>
</dbReference>
<evidence type="ECO:0000313" key="6">
    <source>
        <dbReference type="Proteomes" id="UP000320048"/>
    </source>
</evidence>
<dbReference type="InterPro" id="IPR003439">
    <property type="entry name" value="ABC_transporter-like_ATP-bd"/>
</dbReference>
<sequence length="210" mass="23354">MRGVSVYYETVRAIVDVSIAAEAGEIIALIGANGAGKTTTLRALTGLARIVSGEIWFHGRRIDGLAVDRIVGLGIAMVPEGRRIFPFMSVRDNLLMGAFRRRDRRRIVEDLERIFVRFPRLKERLRQQAGTLSDEPSLGLAPQLVREIARAIRAINRDEGVTVILVEQNSRMALQLSSRAYVLETGRVALDGRSSDLINNDDVRRLYLGG</sequence>
<comment type="similarity">
    <text evidence="1">Belongs to the ABC transporter superfamily.</text>
</comment>
<dbReference type="Pfam" id="PF00005">
    <property type="entry name" value="ABC_tran"/>
    <property type="match status" value="1"/>
</dbReference>
<dbReference type="GO" id="GO:0016887">
    <property type="term" value="F:ATP hydrolysis activity"/>
    <property type="evidence" value="ECO:0007669"/>
    <property type="project" value="InterPro"/>
</dbReference>
<keyword evidence="3" id="KW-0029">Amino-acid transport</keyword>
<evidence type="ECO:0000313" key="5">
    <source>
        <dbReference type="EMBL" id="TMI76436.1"/>
    </source>
</evidence>
<dbReference type="GO" id="GO:0005524">
    <property type="term" value="F:ATP binding"/>
    <property type="evidence" value="ECO:0007669"/>
    <property type="project" value="UniProtKB-KW"/>
</dbReference>
<proteinExistence type="inferred from homology"/>
<dbReference type="CDD" id="cd03224">
    <property type="entry name" value="ABC_TM1139_LivF_branched"/>
    <property type="match status" value="1"/>
</dbReference>
<name>A0A537J0B1_9BACT</name>
<comment type="caution">
    <text evidence="5">The sequence shown here is derived from an EMBL/GenBank/DDBJ whole genome shotgun (WGS) entry which is preliminary data.</text>
</comment>
<dbReference type="PROSITE" id="PS50893">
    <property type="entry name" value="ABC_TRANSPORTER_2"/>
    <property type="match status" value="1"/>
</dbReference>
<dbReference type="Gene3D" id="3.40.50.300">
    <property type="entry name" value="P-loop containing nucleotide triphosphate hydrolases"/>
    <property type="match status" value="2"/>
</dbReference>
<dbReference type="InterPro" id="IPR027417">
    <property type="entry name" value="P-loop_NTPase"/>
</dbReference>
<dbReference type="PANTHER" id="PTHR43820">
    <property type="entry name" value="HIGH-AFFINITY BRANCHED-CHAIN AMINO ACID TRANSPORT ATP-BINDING PROTEIN LIVF"/>
    <property type="match status" value="1"/>
</dbReference>
<dbReference type="AlphaFoldDB" id="A0A537J0B1"/>
<dbReference type="Proteomes" id="UP000320048">
    <property type="component" value="Unassembled WGS sequence"/>
</dbReference>
<dbReference type="EMBL" id="VBAO01000513">
    <property type="protein sequence ID" value="TMI76436.1"/>
    <property type="molecule type" value="Genomic_DNA"/>
</dbReference>
<evidence type="ECO:0000256" key="1">
    <source>
        <dbReference type="ARBA" id="ARBA00005417"/>
    </source>
</evidence>
<evidence type="ECO:0000256" key="3">
    <source>
        <dbReference type="ARBA" id="ARBA00022970"/>
    </source>
</evidence>
<feature type="domain" description="ABC transporter" evidence="4">
    <location>
        <begin position="1"/>
        <end position="210"/>
    </location>
</feature>
<gene>
    <name evidence="5" type="ORF">E6H04_15015</name>
</gene>
<keyword evidence="5" id="KW-0547">Nucleotide-binding</keyword>
<organism evidence="5 6">
    <name type="scientific">Candidatus Segetimicrobium genomatis</name>
    <dbReference type="NCBI Taxonomy" id="2569760"/>
    <lineage>
        <taxon>Bacteria</taxon>
        <taxon>Bacillati</taxon>
        <taxon>Candidatus Sysuimicrobiota</taxon>
        <taxon>Candidatus Sysuimicrobiia</taxon>
        <taxon>Candidatus Sysuimicrobiales</taxon>
        <taxon>Candidatus Segetimicrobiaceae</taxon>
        <taxon>Candidatus Segetimicrobium</taxon>
    </lineage>
</organism>
<dbReference type="PANTHER" id="PTHR43820:SF4">
    <property type="entry name" value="HIGH-AFFINITY BRANCHED-CHAIN AMINO ACID TRANSPORT ATP-BINDING PROTEIN LIVF"/>
    <property type="match status" value="1"/>
</dbReference>
<accession>A0A537J0B1</accession>
<keyword evidence="5" id="KW-0067">ATP-binding</keyword>